<evidence type="ECO:0000259" key="5">
    <source>
        <dbReference type="Pfam" id="PF01385"/>
    </source>
</evidence>
<dbReference type="OrthoDB" id="3397at10239"/>
<dbReference type="RefSeq" id="YP_003969989.1">
    <property type="nucleotide sequence ID" value="NC_014637.1"/>
</dbReference>
<reference evidence="7 8" key="1">
    <citation type="journal article" date="2010" name="Proc. Natl. Acad. Sci. U.S.A.">
        <title>Giant virus with a remarkable complement of genes infects marine zooplankton.</title>
        <authorList>
            <person name="Fischer M.G."/>
            <person name="Allen M.J."/>
            <person name="Wilson W.H."/>
            <person name="Suttle C.A."/>
        </authorList>
    </citation>
    <scope>NUCLEOTIDE SEQUENCE [LARGE SCALE GENOMIC DNA]</scope>
    <source>
        <strain evidence="7 8">BV-PW1</strain>
    </source>
</reference>
<dbReference type="InterPro" id="IPR010095">
    <property type="entry name" value="Cas12f1-like_TNB"/>
</dbReference>
<evidence type="ECO:0000256" key="3">
    <source>
        <dbReference type="ARBA" id="ARBA00023125"/>
    </source>
</evidence>
<dbReference type="Pfam" id="PF01385">
    <property type="entry name" value="OrfB_IS605"/>
    <property type="match status" value="1"/>
</dbReference>
<evidence type="ECO:0000256" key="2">
    <source>
        <dbReference type="ARBA" id="ARBA00022578"/>
    </source>
</evidence>
<evidence type="ECO:0000256" key="4">
    <source>
        <dbReference type="ARBA" id="ARBA00023172"/>
    </source>
</evidence>
<evidence type="ECO:0000313" key="8">
    <source>
        <dbReference type="Proteomes" id="UP000029781"/>
    </source>
</evidence>
<feature type="domain" description="Probable transposase IS891/IS1136/IS1341" evidence="5">
    <location>
        <begin position="221"/>
        <end position="326"/>
    </location>
</feature>
<dbReference type="GeneID" id="9887759"/>
<dbReference type="GO" id="GO:0003677">
    <property type="term" value="F:DNA binding"/>
    <property type="evidence" value="ECO:0007669"/>
    <property type="project" value="UniProtKB-KW"/>
</dbReference>
<name>E3T5C7_CROVB</name>
<accession>E3T5C7</accession>
<protein>
    <submittedName>
        <fullName evidence="7">Putative transposase</fullName>
    </submittedName>
</protein>
<proteinExistence type="inferred from homology"/>
<dbReference type="Pfam" id="PF07282">
    <property type="entry name" value="Cas12f1-like_TNB"/>
    <property type="match status" value="1"/>
</dbReference>
<dbReference type="InterPro" id="IPR001959">
    <property type="entry name" value="Transposase"/>
</dbReference>
<organismHost>
    <name type="scientific">Cafeteria roenbergensis</name>
    <name type="common">Marine flagellate</name>
    <dbReference type="NCBI Taxonomy" id="33653"/>
</organismHost>
<dbReference type="PANTHER" id="PTHR36172:SF1">
    <property type="entry name" value="RESOLVASE-RELATED"/>
    <property type="match status" value="1"/>
</dbReference>
<comment type="similarity">
    <text evidence="1">In the C-terminal section; belongs to the transposase 35 family.</text>
</comment>
<dbReference type="GO" id="GO:0032196">
    <property type="term" value="P:transposition"/>
    <property type="evidence" value="ECO:0007669"/>
    <property type="project" value="UniProtKB-KW"/>
</dbReference>
<evidence type="ECO:0000259" key="6">
    <source>
        <dbReference type="Pfam" id="PF07282"/>
    </source>
</evidence>
<keyword evidence="8" id="KW-1185">Reference proteome</keyword>
<organism evidence="7 8">
    <name type="scientific">Cafeteria roenbergensis virus (strain BV-PW1)</name>
    <name type="common">CroV</name>
    <dbReference type="NCBI Taxonomy" id="693272"/>
    <lineage>
        <taxon>Viruses</taxon>
        <taxon>Varidnaviria</taxon>
        <taxon>Bamfordvirae</taxon>
        <taxon>Nucleocytoviricota</taxon>
        <taxon>Megaviricetes</taxon>
        <taxon>Imitervirales</taxon>
        <taxon>Mimiviridae</taxon>
        <taxon>Aliimimivirinae</taxon>
        <taxon>Rheavirus</taxon>
        <taxon>Rheavirus sinusmexicani</taxon>
    </lineage>
</organism>
<keyword evidence="2" id="KW-0815">Transposition</keyword>
<dbReference type="KEGG" id="vg:9887759"/>
<gene>
    <name evidence="7" type="ORF">crov356</name>
</gene>
<dbReference type="EMBL" id="GU244497">
    <property type="protein sequence ID" value="ADO67390.1"/>
    <property type="molecule type" value="Genomic_DNA"/>
</dbReference>
<dbReference type="InterPro" id="IPR051491">
    <property type="entry name" value="Recombinase/Transposase-rel"/>
</dbReference>
<dbReference type="PANTHER" id="PTHR36172">
    <property type="match status" value="1"/>
</dbReference>
<sequence>MNIKNYHWFKNKKRKNINTDGWFNLKSINNKGFNDYDNIEKPINKFLCCKTIEIYPNLEQKNIILKWMDLFINMYNHTNYFINNNIYDFTNRKIKSNVKEILNFRKLRDNYIKNKKNETCKDEINKHMLDEAINHCVSKHKSCITNYFSKNIKFFRIRNMKKNRRKKILIIEKGLFSKKKNGFCLTKLQEIKSSESIGVNKTSILQYDKHLNKFTLFIPIEKNTTNIENRTKCGIDPGIRTFLTCYSKKEILEIGENCYEKYKNNYKKIDKTRELFDKKEINKKQFTKSINHNFDKIRNLTKDLHFKVSSYLCKKFNIITIGKISTSSIVLNTNNLNKISKRCMLSLSHFKFREILEYQCNKYNTQLNIVDESYTTKTCSNCKELNNIGSSKKYQCKSCNFKCDRDINASINIYLK</sequence>
<evidence type="ECO:0000313" key="7">
    <source>
        <dbReference type="EMBL" id="ADO67390.1"/>
    </source>
</evidence>
<dbReference type="Proteomes" id="UP000029781">
    <property type="component" value="Segment"/>
</dbReference>
<dbReference type="NCBIfam" id="NF040570">
    <property type="entry name" value="guided_TnpB"/>
    <property type="match status" value="1"/>
</dbReference>
<evidence type="ECO:0000256" key="1">
    <source>
        <dbReference type="ARBA" id="ARBA00008761"/>
    </source>
</evidence>
<keyword evidence="3" id="KW-0238">DNA-binding</keyword>
<keyword evidence="4" id="KW-0233">DNA recombination</keyword>
<feature type="domain" description="Cas12f1-like TNB" evidence="6">
    <location>
        <begin position="349"/>
        <end position="413"/>
    </location>
</feature>
<dbReference type="GO" id="GO:0006310">
    <property type="term" value="P:DNA recombination"/>
    <property type="evidence" value="ECO:0007669"/>
    <property type="project" value="UniProtKB-KW"/>
</dbReference>